<feature type="transmembrane region" description="Helical" evidence="6">
    <location>
        <begin position="219"/>
        <end position="249"/>
    </location>
</feature>
<dbReference type="GO" id="GO:0022857">
    <property type="term" value="F:transmembrane transporter activity"/>
    <property type="evidence" value="ECO:0007669"/>
    <property type="project" value="UniProtKB-UniRule"/>
</dbReference>
<dbReference type="OrthoDB" id="44736at2759"/>
<organism evidence="7 8">
    <name type="scientific">Thraustotheca clavata</name>
    <dbReference type="NCBI Taxonomy" id="74557"/>
    <lineage>
        <taxon>Eukaryota</taxon>
        <taxon>Sar</taxon>
        <taxon>Stramenopiles</taxon>
        <taxon>Oomycota</taxon>
        <taxon>Saprolegniomycetes</taxon>
        <taxon>Saprolegniales</taxon>
        <taxon>Achlyaceae</taxon>
        <taxon>Thraustotheca</taxon>
    </lineage>
</organism>
<sequence length="793" mass="88130">MMHDVSVPSEAEMESSSPTMASLIPLDNASIKMQSTSKPLPSLSMRPMNKDVKFGALFAIHCLITMLIVIASPKFALEAKGGVPYVGPMVVAGTIYSLLSIALFFFVPMGVFIRISTISSFVGIAPMALVLLVSPSWLGFFVSIGVLAIAFSDWIWTKKNKLGFDFVAVVFELVTTVAKELPVVVVISTIILLISSIWAYWCCQLLADVGEDEGWSISLIWMLFHFYWTSHLFKMFIAVITSGTVMFWYHHWGDDQPESPTVPMVLTSPRSVSSRNLSLDDEPKPASSKVSSATIVLHYTRVAMTCVFGSVCLGALLCPIAHLLWNVLRMAKRDGSYKWLRGIVLPIAHRIDAFTQLYHKYTFAYVATYALSFSTAASEVWTLFEECGIEAMVDDDLTSRLLLFTANGCAGCMGTLACVMLFGSHLQVYGTVLSFLVGYSVSSTATTMMNAAVKTFFVCFAQNPSQTGSEMLALRQIDGESTWTDHWYLSKLNDSNGFPRSLNNISNISGVISDGNQLTCISCPIHCPDATTLLILHLPKPTIIATGALVLEFVREFQKSFPTLVKIRPSFESDTESDEDEEAVKERKKRKLHTNQVIEDPAVVAEAYCSKWEGSIKVLDQEHLDPEIDHLQVDPSLIHRVFNEKHLDFSYILIILPPVLNPQEHLNFGLVLSHRMLNTNYLTIPTPLLSTVPSQNIMHTQSIYTFNGIREATETGAGKTSSEMLDNIRRRHASGTFTKLIPPSTTWSHLSNTFISSIPQLLDLQGDIRLRKVLHILPMEPIRIHLCKDTSNE</sequence>
<feature type="transmembrane region" description="Helical" evidence="6">
    <location>
        <begin position="401"/>
        <end position="422"/>
    </location>
</feature>
<evidence type="ECO:0000256" key="2">
    <source>
        <dbReference type="ARBA" id="ARBA00007168"/>
    </source>
</evidence>
<evidence type="ECO:0000313" key="7">
    <source>
        <dbReference type="EMBL" id="OQS03244.1"/>
    </source>
</evidence>
<feature type="transmembrane region" description="Helical" evidence="6">
    <location>
        <begin position="184"/>
        <end position="207"/>
    </location>
</feature>
<feature type="transmembrane region" description="Helical" evidence="6">
    <location>
        <begin position="85"/>
        <end position="106"/>
    </location>
</feature>
<evidence type="ECO:0000256" key="3">
    <source>
        <dbReference type="ARBA" id="ARBA00022692"/>
    </source>
</evidence>
<keyword evidence="8" id="KW-1185">Reference proteome</keyword>
<dbReference type="InterPro" id="IPR007603">
    <property type="entry name" value="Choline_transptr-like"/>
</dbReference>
<dbReference type="Proteomes" id="UP000243217">
    <property type="component" value="Unassembled WGS sequence"/>
</dbReference>
<evidence type="ECO:0000256" key="1">
    <source>
        <dbReference type="ARBA" id="ARBA00004141"/>
    </source>
</evidence>
<comment type="similarity">
    <text evidence="2 6">Belongs to the CTL (choline transporter-like) family.</text>
</comment>
<keyword evidence="4 6" id="KW-1133">Transmembrane helix</keyword>
<evidence type="ECO:0000313" key="8">
    <source>
        <dbReference type="Proteomes" id="UP000243217"/>
    </source>
</evidence>
<dbReference type="EMBL" id="JNBS01000951">
    <property type="protein sequence ID" value="OQS03244.1"/>
    <property type="molecule type" value="Genomic_DNA"/>
</dbReference>
<feature type="transmembrane region" description="Helical" evidence="6">
    <location>
        <begin position="54"/>
        <end position="73"/>
    </location>
</feature>
<feature type="transmembrane region" description="Helical" evidence="6">
    <location>
        <begin position="137"/>
        <end position="155"/>
    </location>
</feature>
<dbReference type="PANTHER" id="PTHR12385">
    <property type="entry name" value="CHOLINE TRANSPORTER-LIKE (SLC FAMILY 44)"/>
    <property type="match status" value="1"/>
</dbReference>
<feature type="transmembrane region" description="Helical" evidence="6">
    <location>
        <begin position="428"/>
        <end position="448"/>
    </location>
</feature>
<comment type="function">
    <text evidence="6">Choline transporter.</text>
</comment>
<dbReference type="PANTHER" id="PTHR12385:SF4">
    <property type="entry name" value="PROTEIN PNS1"/>
    <property type="match status" value="1"/>
</dbReference>
<evidence type="ECO:0000256" key="6">
    <source>
        <dbReference type="RuleBase" id="RU368066"/>
    </source>
</evidence>
<proteinExistence type="inferred from homology"/>
<dbReference type="Pfam" id="PF04515">
    <property type="entry name" value="Choline_transpo"/>
    <property type="match status" value="1"/>
</dbReference>
<feature type="transmembrane region" description="Helical" evidence="6">
    <location>
        <begin position="302"/>
        <end position="328"/>
    </location>
</feature>
<dbReference type="AlphaFoldDB" id="A0A1V9ZZ07"/>
<keyword evidence="3 6" id="KW-0812">Transmembrane</keyword>
<keyword evidence="5 6" id="KW-0472">Membrane</keyword>
<accession>A0A1V9ZZ07</accession>
<gene>
    <name evidence="7" type="ORF">THRCLA_04453</name>
</gene>
<name>A0A1V9ZZ07_9STRA</name>
<evidence type="ECO:0000256" key="4">
    <source>
        <dbReference type="ARBA" id="ARBA00022989"/>
    </source>
</evidence>
<comment type="caution">
    <text evidence="7">The sequence shown here is derived from an EMBL/GenBank/DDBJ whole genome shotgun (WGS) entry which is preliminary data.</text>
</comment>
<comment type="subcellular location">
    <subcellularLocation>
        <location evidence="6">Cell membrane</location>
        <topology evidence="6">Multi-pass membrane protein</topology>
    </subcellularLocation>
    <subcellularLocation>
        <location evidence="1">Membrane</location>
        <topology evidence="1">Multi-pass membrane protein</topology>
    </subcellularLocation>
</comment>
<evidence type="ECO:0000256" key="5">
    <source>
        <dbReference type="ARBA" id="ARBA00023136"/>
    </source>
</evidence>
<dbReference type="GO" id="GO:0005886">
    <property type="term" value="C:plasma membrane"/>
    <property type="evidence" value="ECO:0007669"/>
    <property type="project" value="UniProtKB-SubCell"/>
</dbReference>
<reference evidence="7 8" key="1">
    <citation type="journal article" date="2014" name="Genome Biol. Evol.">
        <title>The secreted proteins of Achlya hypogyna and Thraustotheca clavata identify the ancestral oomycete secretome and reveal gene acquisitions by horizontal gene transfer.</title>
        <authorList>
            <person name="Misner I."/>
            <person name="Blouin N."/>
            <person name="Leonard G."/>
            <person name="Richards T.A."/>
            <person name="Lane C.E."/>
        </authorList>
    </citation>
    <scope>NUCLEOTIDE SEQUENCE [LARGE SCALE GENOMIC DNA]</scope>
    <source>
        <strain evidence="7 8">ATCC 34112</strain>
    </source>
</reference>
<protein>
    <recommendedName>
        <fullName evidence="6">Choline transporter-like protein</fullName>
    </recommendedName>
</protein>